<comment type="caution">
    <text evidence="2">The sequence shown here is derived from an EMBL/GenBank/DDBJ whole genome shotgun (WGS) entry which is preliminary data.</text>
</comment>
<dbReference type="EMBL" id="JBIAFJ010000055">
    <property type="protein sequence ID" value="MFE9174446.1"/>
    <property type="molecule type" value="Genomic_DNA"/>
</dbReference>
<name>A0ABW6L2W9_9ACTN</name>
<organism evidence="2 3">
    <name type="scientific">Streptomyces kebangsaanensis</name>
    <dbReference type="NCBI Taxonomy" id="864058"/>
    <lineage>
        <taxon>Bacteria</taxon>
        <taxon>Bacillati</taxon>
        <taxon>Actinomycetota</taxon>
        <taxon>Actinomycetes</taxon>
        <taxon>Kitasatosporales</taxon>
        <taxon>Streptomycetaceae</taxon>
        <taxon>Streptomyces</taxon>
    </lineage>
</organism>
<sequence>MPKKLVGQIRMDDRTDDELPGGEAYADGAVEAGAGEFSAGGEAVPVGQGQAADAAQAGTFVVVRAGLGEVRPGLPQAVAVDSDRFGCGRP</sequence>
<evidence type="ECO:0000256" key="1">
    <source>
        <dbReference type="SAM" id="MobiDB-lite"/>
    </source>
</evidence>
<feature type="region of interest" description="Disordered" evidence="1">
    <location>
        <begin position="1"/>
        <end position="22"/>
    </location>
</feature>
<evidence type="ECO:0000313" key="3">
    <source>
        <dbReference type="Proteomes" id="UP001601197"/>
    </source>
</evidence>
<gene>
    <name evidence="2" type="ORF">ACFYNZ_34270</name>
</gene>
<protein>
    <submittedName>
        <fullName evidence="2">Uncharacterized protein</fullName>
    </submittedName>
</protein>
<dbReference type="Proteomes" id="UP001601197">
    <property type="component" value="Unassembled WGS sequence"/>
</dbReference>
<keyword evidence="3" id="KW-1185">Reference proteome</keyword>
<evidence type="ECO:0000313" key="2">
    <source>
        <dbReference type="EMBL" id="MFE9174446.1"/>
    </source>
</evidence>
<accession>A0ABW6L2W9</accession>
<proteinExistence type="predicted"/>
<reference evidence="2 3" key="1">
    <citation type="submission" date="2024-10" db="EMBL/GenBank/DDBJ databases">
        <title>The Natural Products Discovery Center: Release of the First 8490 Sequenced Strains for Exploring Actinobacteria Biosynthetic Diversity.</title>
        <authorList>
            <person name="Kalkreuter E."/>
            <person name="Kautsar S.A."/>
            <person name="Yang D."/>
            <person name="Bader C.D."/>
            <person name="Teijaro C.N."/>
            <person name="Fluegel L."/>
            <person name="Davis C.M."/>
            <person name="Simpson J.R."/>
            <person name="Lauterbach L."/>
            <person name="Steele A.D."/>
            <person name="Gui C."/>
            <person name="Meng S."/>
            <person name="Li G."/>
            <person name="Viehrig K."/>
            <person name="Ye F."/>
            <person name="Su P."/>
            <person name="Kiefer A.F."/>
            <person name="Nichols A."/>
            <person name="Cepeda A.J."/>
            <person name="Yan W."/>
            <person name="Fan B."/>
            <person name="Jiang Y."/>
            <person name="Adhikari A."/>
            <person name="Zheng C.-J."/>
            <person name="Schuster L."/>
            <person name="Cowan T.M."/>
            <person name="Smanski M.J."/>
            <person name="Chevrette M.G."/>
            <person name="De Carvalho L.P.S."/>
            <person name="Shen B."/>
        </authorList>
    </citation>
    <scope>NUCLEOTIDE SEQUENCE [LARGE SCALE GENOMIC DNA]</scope>
    <source>
        <strain evidence="2 3">NPDC007147</strain>
    </source>
</reference>
<dbReference type="RefSeq" id="WP_388354359.1">
    <property type="nucleotide sequence ID" value="NZ_JBIAFJ010000055.1"/>
</dbReference>